<reference evidence="3 4" key="1">
    <citation type="submission" date="2018-03" db="EMBL/GenBank/DDBJ databases">
        <title>Comparative analysis of microorganisms from saline springs in Andes Mountain Range, Colombia.</title>
        <authorList>
            <person name="Rubin E."/>
        </authorList>
    </citation>
    <scope>NUCLEOTIDE SEQUENCE [LARGE SCALE GENOMIC DNA]</scope>
    <source>
        <strain evidence="3 4">CG 23</strain>
    </source>
</reference>
<dbReference type="PANTHER" id="PTHR30160:SF1">
    <property type="entry name" value="LIPOPOLYSACCHARIDE 1,2-N-ACETYLGLUCOSAMINETRANSFERASE-RELATED"/>
    <property type="match status" value="1"/>
</dbReference>
<dbReference type="InterPro" id="IPR002201">
    <property type="entry name" value="Glyco_trans_9"/>
</dbReference>
<accession>A0ABX5E9C6</accession>
<dbReference type="Gene3D" id="3.40.50.2000">
    <property type="entry name" value="Glycogen Phosphorylase B"/>
    <property type="match status" value="2"/>
</dbReference>
<dbReference type="RefSeq" id="WP_106269773.1">
    <property type="nucleotide sequence ID" value="NZ_PVTX01000016.1"/>
</dbReference>
<sequence length="332" mass="34578">MALSPQGSVLVLRALGLGDAVTGVPALRGVRRAWPRRRILLAGPSATGEWLRGLGLVDEVLPTSGLDSPEWPHGVLDAGRHGLVAVNLHGSGPQSHRLLRSVRPARLVAFADAVTGTPGPAWDDDEHEVDRWCRLVRDAGGACGRPDLRLEGTGPPGHHVVVHPGAASPARRWPEHRYAAVVRHLTGRGADVLVTGGPAESGTCSRVAAAASGPGTATSLAGHLDVPALARTVAAARLVVCGDTGVGHLATAFGTASVHLFGPTPPHRWGPSVDQDRHVVLWHGEAGYVGDPHGSAVDPALASIRTEEVVDAVDHLLQRAPVGVPTDEEEQR</sequence>
<name>A0ABX5E9C6_9MICO</name>
<evidence type="ECO:0000256" key="2">
    <source>
        <dbReference type="ARBA" id="ARBA00022679"/>
    </source>
</evidence>
<dbReference type="CDD" id="cd03789">
    <property type="entry name" value="GT9_LPS_heptosyltransferase"/>
    <property type="match status" value="1"/>
</dbReference>
<dbReference type="SUPFAM" id="SSF53756">
    <property type="entry name" value="UDP-Glycosyltransferase/glycogen phosphorylase"/>
    <property type="match status" value="1"/>
</dbReference>
<evidence type="ECO:0000313" key="4">
    <source>
        <dbReference type="Proteomes" id="UP000239895"/>
    </source>
</evidence>
<gene>
    <name evidence="3" type="ORF">BCL65_11635</name>
</gene>
<protein>
    <submittedName>
        <fullName evidence="3">ADP-heptose:LPS heptosyltransferase</fullName>
    </submittedName>
</protein>
<keyword evidence="4" id="KW-1185">Reference proteome</keyword>
<organism evidence="3 4">
    <name type="scientific">Isoptericola halotolerans</name>
    <dbReference type="NCBI Taxonomy" id="300560"/>
    <lineage>
        <taxon>Bacteria</taxon>
        <taxon>Bacillati</taxon>
        <taxon>Actinomycetota</taxon>
        <taxon>Actinomycetes</taxon>
        <taxon>Micrococcales</taxon>
        <taxon>Promicromonosporaceae</taxon>
        <taxon>Isoptericola</taxon>
    </lineage>
</organism>
<proteinExistence type="predicted"/>
<evidence type="ECO:0000256" key="1">
    <source>
        <dbReference type="ARBA" id="ARBA00022676"/>
    </source>
</evidence>
<keyword evidence="1" id="KW-0328">Glycosyltransferase</keyword>
<dbReference type="PANTHER" id="PTHR30160">
    <property type="entry name" value="TETRAACYLDISACCHARIDE 4'-KINASE-RELATED"/>
    <property type="match status" value="1"/>
</dbReference>
<keyword evidence="2" id="KW-0808">Transferase</keyword>
<dbReference type="Proteomes" id="UP000239895">
    <property type="component" value="Unassembled WGS sequence"/>
</dbReference>
<comment type="caution">
    <text evidence="3">The sequence shown here is derived from an EMBL/GenBank/DDBJ whole genome shotgun (WGS) entry which is preliminary data.</text>
</comment>
<dbReference type="InterPro" id="IPR051199">
    <property type="entry name" value="LPS_LOS_Heptosyltrfase"/>
</dbReference>
<evidence type="ECO:0000313" key="3">
    <source>
        <dbReference type="EMBL" id="PRZ03013.1"/>
    </source>
</evidence>
<dbReference type="Pfam" id="PF01075">
    <property type="entry name" value="Glyco_transf_9"/>
    <property type="match status" value="1"/>
</dbReference>
<dbReference type="EMBL" id="PVTX01000016">
    <property type="protein sequence ID" value="PRZ03013.1"/>
    <property type="molecule type" value="Genomic_DNA"/>
</dbReference>